<dbReference type="AlphaFoldDB" id="A0A068S796"/>
<protein>
    <submittedName>
        <fullName evidence="2">Uncharacterized protein</fullName>
    </submittedName>
</protein>
<dbReference type="Proteomes" id="UP000027586">
    <property type="component" value="Unassembled WGS sequence"/>
</dbReference>
<dbReference type="OrthoDB" id="2271131at2759"/>
<dbReference type="InterPro" id="IPR032675">
    <property type="entry name" value="LRR_dom_sf"/>
</dbReference>
<dbReference type="PANTHER" id="PTHR38926">
    <property type="entry name" value="F-BOX DOMAIN CONTAINING PROTEIN, EXPRESSED"/>
    <property type="match status" value="1"/>
</dbReference>
<dbReference type="PROSITE" id="PS50005">
    <property type="entry name" value="TPR"/>
    <property type="match status" value="1"/>
</dbReference>
<dbReference type="InterPro" id="IPR011990">
    <property type="entry name" value="TPR-like_helical_dom_sf"/>
</dbReference>
<dbReference type="SUPFAM" id="SSF48452">
    <property type="entry name" value="TPR-like"/>
    <property type="match status" value="1"/>
</dbReference>
<accession>A0A068S796</accession>
<organism evidence="2 3">
    <name type="scientific">Lichtheimia corymbifera JMRC:FSU:9682</name>
    <dbReference type="NCBI Taxonomy" id="1263082"/>
    <lineage>
        <taxon>Eukaryota</taxon>
        <taxon>Fungi</taxon>
        <taxon>Fungi incertae sedis</taxon>
        <taxon>Mucoromycota</taxon>
        <taxon>Mucoromycotina</taxon>
        <taxon>Mucoromycetes</taxon>
        <taxon>Mucorales</taxon>
        <taxon>Lichtheimiaceae</taxon>
        <taxon>Lichtheimia</taxon>
    </lineage>
</organism>
<dbReference type="VEuPathDB" id="FungiDB:LCOR_08603.1"/>
<comment type="caution">
    <text evidence="2">The sequence shown here is derived from an EMBL/GenBank/DDBJ whole genome shotgun (WGS) entry which is preliminary data.</text>
</comment>
<evidence type="ECO:0000256" key="1">
    <source>
        <dbReference type="PROSITE-ProRule" id="PRU00339"/>
    </source>
</evidence>
<dbReference type="PANTHER" id="PTHR38926:SF5">
    <property type="entry name" value="F-BOX AND LEUCINE-RICH REPEAT PROTEIN 6"/>
    <property type="match status" value="1"/>
</dbReference>
<dbReference type="SMART" id="SM00028">
    <property type="entry name" value="TPR"/>
    <property type="match status" value="1"/>
</dbReference>
<dbReference type="SUPFAM" id="SSF52047">
    <property type="entry name" value="RNI-like"/>
    <property type="match status" value="1"/>
</dbReference>
<feature type="repeat" description="TPR" evidence="1">
    <location>
        <begin position="75"/>
        <end position="108"/>
    </location>
</feature>
<name>A0A068S796_9FUNG</name>
<dbReference type="Gene3D" id="3.80.10.10">
    <property type="entry name" value="Ribonuclease Inhibitor"/>
    <property type="match status" value="1"/>
</dbReference>
<proteinExistence type="predicted"/>
<evidence type="ECO:0000313" key="2">
    <source>
        <dbReference type="EMBL" id="CDH57692.1"/>
    </source>
</evidence>
<reference evidence="2" key="1">
    <citation type="submission" date="2013-08" db="EMBL/GenBank/DDBJ databases">
        <title>Gene expansion shapes genome architecture in the human pathogen Lichtheimia corymbifera: an evolutionary genomics analysis in the ancient terrestrial Mucorales (Mucoromycotina).</title>
        <authorList>
            <person name="Schwartze V.U."/>
            <person name="Winter S."/>
            <person name="Shelest E."/>
            <person name="Marcet-Houben M."/>
            <person name="Horn F."/>
            <person name="Wehner S."/>
            <person name="Hoffmann K."/>
            <person name="Riege K."/>
            <person name="Sammeth M."/>
            <person name="Nowrousian M."/>
            <person name="Valiante V."/>
            <person name="Linde J."/>
            <person name="Jacobsen I.D."/>
            <person name="Marz M."/>
            <person name="Brakhage A.A."/>
            <person name="Gabaldon T."/>
            <person name="Bocker S."/>
            <person name="Voigt K."/>
        </authorList>
    </citation>
    <scope>NUCLEOTIDE SEQUENCE [LARGE SCALE GENOMIC DNA]</scope>
    <source>
        <strain evidence="2">FSU 9682</strain>
    </source>
</reference>
<dbReference type="InterPro" id="IPR019734">
    <property type="entry name" value="TPR_rpt"/>
</dbReference>
<keyword evidence="3" id="KW-1185">Reference proteome</keyword>
<gene>
    <name evidence="2" type="ORF">LCOR_08603.1</name>
</gene>
<dbReference type="Gene3D" id="1.25.40.10">
    <property type="entry name" value="Tetratricopeptide repeat domain"/>
    <property type="match status" value="1"/>
</dbReference>
<evidence type="ECO:0000313" key="3">
    <source>
        <dbReference type="Proteomes" id="UP000027586"/>
    </source>
</evidence>
<keyword evidence="1" id="KW-0802">TPR repeat</keyword>
<sequence length="658" mass="74113">MNPLNNENIPPFPVIHPSLQQTDATISTTTEAITQLGSQLMDNLNRRSTALTHGGHLDLALRDAEVMQTINPTASSGYLNAGMIYQLQGRSKEAAAIYQKGLEIVPSSDPCYTTLQMKHADASTAANKRVDFISKLPLDMVVTEILPLLLSNYKLSPHEPCPYLYVCRTWRERILHCNNLEFHMYRARSLQPFLTCELHKFSQHVKSLSFEIGLASPTHDDNAIAFMNCGFPNLTRFHIEYFESDDDDLLFILQSLGGNLTHFSLYNEGMMISPGIHLSRILQICPNLVSVSMDTSEVDLLSSQHTNITHFCLSICEKELPTSTLTNVISHLPSLVFLDISPIPNAQYPATIHRHCPNLKVLRCGGIFPFDHEDYDQHLNGLQKFAFGYDTGAEPDNTDGLIPQLFQHRLTLDHIVLVGGISGMEDGRAIMNDPSVRFDRLHTLEIIAANDALIDLATFIIRRSSPHLRHVHVDFHGIRDHPIFDAIKALPNLQRLEADHVAPSSTPFGQLLRHHARLGINSPLKELKIRFDYYSTLIDWGKVIPGLRRLEKLVIVTSSIRAPTDYIPLLSMIGRGCPSLEYLELNCGYSPIPDCSVFVIKHHPTLKCLHLHGSSIPEGDLVNLLAMRSLKHFIHNTPIRDHMLELIQQHVLHIEQRR</sequence>
<dbReference type="EMBL" id="CBTN010000048">
    <property type="protein sequence ID" value="CDH57692.1"/>
    <property type="molecule type" value="Genomic_DNA"/>
</dbReference>